<dbReference type="InterPro" id="IPR029061">
    <property type="entry name" value="THDP-binding"/>
</dbReference>
<evidence type="ECO:0000256" key="5">
    <source>
        <dbReference type="ARBA" id="ARBA00007131"/>
    </source>
</evidence>
<dbReference type="RefSeq" id="WP_081901024.1">
    <property type="nucleotide sequence ID" value="NZ_JQKF01000008.1"/>
</dbReference>
<comment type="similarity">
    <text evidence="5">Belongs to the transketolase family.</text>
</comment>
<dbReference type="EMBL" id="JXUW01000008">
    <property type="protein sequence ID" value="KJE77058.1"/>
    <property type="molecule type" value="Genomic_DNA"/>
</dbReference>
<dbReference type="Pfam" id="PF00456">
    <property type="entry name" value="Transketolase_N"/>
    <property type="match status" value="1"/>
</dbReference>
<gene>
    <name evidence="21" type="primary">tkt3</name>
    <name evidence="21" type="ORF">FEAC_11840</name>
</gene>
<feature type="site" description="Important for catalytic activity" evidence="19">
    <location>
        <position position="27"/>
    </location>
</feature>
<dbReference type="SMART" id="SM00861">
    <property type="entry name" value="Transket_pyr"/>
    <property type="match status" value="1"/>
</dbReference>
<dbReference type="Gene3D" id="3.30.540.10">
    <property type="entry name" value="Fructose-1,6-Bisphosphatase, subunit A, domain 1"/>
    <property type="match status" value="1"/>
</dbReference>
<evidence type="ECO:0000256" key="18">
    <source>
        <dbReference type="PIRSR" id="PIRSR605478-4"/>
    </source>
</evidence>
<comment type="cofactor">
    <cofactor evidence="17">
        <name>thiamine diphosphate</name>
        <dbReference type="ChEBI" id="CHEBI:58937"/>
    </cofactor>
    <text evidence="17">Binds 1 thiamine pyrophosphate per subunit. During the reaction, the substrate forms a covalent intermediate with the cofactor.</text>
</comment>
<feature type="binding site" evidence="16">
    <location>
        <position position="367"/>
    </location>
    <ligand>
        <name>substrate</name>
    </ligand>
</feature>
<reference evidence="21 22" key="1">
    <citation type="submission" date="2015-01" db="EMBL/GenBank/DDBJ databases">
        <title>Draft genome of the acidophilic iron oxidizer Ferrimicrobium acidiphilum strain T23.</title>
        <authorList>
            <person name="Poehlein A."/>
            <person name="Eisen S."/>
            <person name="Schloemann M."/>
            <person name="Johnson B.D."/>
            <person name="Daniel R."/>
            <person name="Muehling M."/>
        </authorList>
    </citation>
    <scope>NUCLEOTIDE SEQUENCE [LARGE SCALE GENOMIC DNA]</scope>
    <source>
        <strain evidence="21 22">T23</strain>
    </source>
</reference>
<dbReference type="GO" id="GO:0006071">
    <property type="term" value="P:glycerol metabolic process"/>
    <property type="evidence" value="ECO:0007669"/>
    <property type="project" value="InterPro"/>
</dbReference>
<feature type="binding site" evidence="16">
    <location>
        <position position="454"/>
    </location>
    <ligand>
        <name>substrate</name>
    </ligand>
</feature>
<dbReference type="GO" id="GO:0006094">
    <property type="term" value="P:gluconeogenesis"/>
    <property type="evidence" value="ECO:0007669"/>
    <property type="project" value="UniProtKB-UniPathway"/>
</dbReference>
<dbReference type="AlphaFoldDB" id="A0A0D8FUT9"/>
<feature type="binding site" evidence="16">
    <location>
        <position position="340"/>
    </location>
    <ligand>
        <name>substrate</name>
    </ligand>
</feature>
<dbReference type="Pfam" id="PF02779">
    <property type="entry name" value="Transket_pyr"/>
    <property type="match status" value="1"/>
</dbReference>
<comment type="function">
    <text evidence="4">Catalyzes the transfer of a two-carbon ketol group from a ketose donor to an aldose acceptor, via a covalent intermediate with the cofactor thiamine pyrophosphate.</text>
</comment>
<dbReference type="GO" id="GO:0004802">
    <property type="term" value="F:transketolase activity"/>
    <property type="evidence" value="ECO:0007669"/>
    <property type="project" value="UniProtKB-UniRule"/>
</dbReference>
<dbReference type="Proteomes" id="UP000032336">
    <property type="component" value="Unassembled WGS sequence"/>
</dbReference>
<comment type="cofactor">
    <cofactor evidence="1">
        <name>Ca(2+)</name>
        <dbReference type="ChEBI" id="CHEBI:29108"/>
    </cofactor>
</comment>
<proteinExistence type="inferred from homology"/>
<dbReference type="SUPFAM" id="SSF52518">
    <property type="entry name" value="Thiamin diphosphate-binding fold (THDP-binding)"/>
    <property type="match status" value="2"/>
</dbReference>
<accession>A0A0D8FUT9</accession>
<dbReference type="Gene3D" id="3.40.50.920">
    <property type="match status" value="1"/>
</dbReference>
<feature type="active site" description="Proton donor" evidence="15">
    <location>
        <position position="393"/>
    </location>
</feature>
<feature type="binding site" evidence="18">
    <location>
        <position position="185"/>
    </location>
    <ligand>
        <name>Mg(2+)</name>
        <dbReference type="ChEBI" id="CHEBI:18420"/>
    </ligand>
</feature>
<evidence type="ECO:0000256" key="19">
    <source>
        <dbReference type="PIRSR" id="PIRSR605478-5"/>
    </source>
</evidence>
<dbReference type="UniPathway" id="UPA00138"/>
<evidence type="ECO:0000256" key="4">
    <source>
        <dbReference type="ARBA" id="ARBA00002931"/>
    </source>
</evidence>
<evidence type="ECO:0000256" key="2">
    <source>
        <dbReference type="ARBA" id="ARBA00001936"/>
    </source>
</evidence>
<evidence type="ECO:0000256" key="6">
    <source>
        <dbReference type="ARBA" id="ARBA00011738"/>
    </source>
</evidence>
<organism evidence="21 22">
    <name type="scientific">Ferrimicrobium acidiphilum DSM 19497</name>
    <dbReference type="NCBI Taxonomy" id="1121877"/>
    <lineage>
        <taxon>Bacteria</taxon>
        <taxon>Bacillati</taxon>
        <taxon>Actinomycetota</taxon>
        <taxon>Acidimicrobiia</taxon>
        <taxon>Acidimicrobiales</taxon>
        <taxon>Acidimicrobiaceae</taxon>
        <taxon>Ferrimicrobium</taxon>
    </lineage>
</organism>
<dbReference type="InterPro" id="IPR049557">
    <property type="entry name" value="Transketolase_CS"/>
</dbReference>
<feature type="binding site" evidence="18">
    <location>
        <position position="153"/>
    </location>
    <ligand>
        <name>Mg(2+)</name>
        <dbReference type="ChEBI" id="CHEBI:18420"/>
    </ligand>
</feature>
<feature type="binding site" evidence="18">
    <location>
        <position position="183"/>
    </location>
    <ligand>
        <name>Mg(2+)</name>
        <dbReference type="ChEBI" id="CHEBI:18420"/>
    </ligand>
</feature>
<feature type="binding site" evidence="16">
    <location>
        <position position="442"/>
    </location>
    <ligand>
        <name>substrate</name>
    </ligand>
</feature>
<keyword evidence="9 18" id="KW-0479">Metal-binding</keyword>
<comment type="subunit">
    <text evidence="6">Homodimer.</text>
</comment>
<evidence type="ECO:0000313" key="22">
    <source>
        <dbReference type="Proteomes" id="UP000032336"/>
    </source>
</evidence>
<dbReference type="CDD" id="cd07033">
    <property type="entry name" value="TPP_PYR_DXS_TK_like"/>
    <property type="match status" value="1"/>
</dbReference>
<dbReference type="GO" id="GO:0006098">
    <property type="term" value="P:pentose-phosphate shunt"/>
    <property type="evidence" value="ECO:0007669"/>
    <property type="project" value="TreeGrafter"/>
</dbReference>
<dbReference type="FunFam" id="3.40.50.970:FF:000004">
    <property type="entry name" value="Transketolase"/>
    <property type="match status" value="1"/>
</dbReference>
<evidence type="ECO:0000256" key="16">
    <source>
        <dbReference type="PIRSR" id="PIRSR605478-2"/>
    </source>
</evidence>
<comment type="cofactor">
    <cofactor evidence="3">
        <name>Co(2+)</name>
        <dbReference type="ChEBI" id="CHEBI:48828"/>
    </cofactor>
</comment>
<dbReference type="GO" id="GO:0000287">
    <property type="term" value="F:magnesium ion binding"/>
    <property type="evidence" value="ECO:0007669"/>
    <property type="project" value="UniProtKB-ARBA"/>
</dbReference>
<keyword evidence="8 21" id="KW-0808">Transferase</keyword>
<evidence type="ECO:0000256" key="12">
    <source>
        <dbReference type="ARBA" id="ARBA00023052"/>
    </source>
</evidence>
<feature type="binding site" evidence="17">
    <location>
        <position position="418"/>
    </location>
    <ligand>
        <name>thiamine diphosphate</name>
        <dbReference type="ChEBI" id="CHEBI:58937"/>
    </ligand>
</feature>
<dbReference type="GO" id="GO:0042132">
    <property type="term" value="F:fructose 1,6-bisphosphate 1-phosphatase activity"/>
    <property type="evidence" value="ECO:0007669"/>
    <property type="project" value="InterPro"/>
</dbReference>
<dbReference type="EC" id="2.2.1.1" evidence="7 14"/>
<dbReference type="GeneID" id="78372414"/>
<dbReference type="CDD" id="cd02012">
    <property type="entry name" value="TPP_TK"/>
    <property type="match status" value="1"/>
</dbReference>
<dbReference type="InterPro" id="IPR005474">
    <property type="entry name" value="Transketolase_N"/>
</dbReference>
<protein>
    <recommendedName>
        <fullName evidence="7 14">Transketolase</fullName>
        <ecNumber evidence="7 14">2.2.1.1</ecNumber>
    </recommendedName>
</protein>
<comment type="catalytic activity">
    <reaction evidence="13">
        <text>D-sedoheptulose 7-phosphate + D-glyceraldehyde 3-phosphate = aldehydo-D-ribose 5-phosphate + D-xylulose 5-phosphate</text>
        <dbReference type="Rhea" id="RHEA:10508"/>
        <dbReference type="ChEBI" id="CHEBI:57483"/>
        <dbReference type="ChEBI" id="CHEBI:57737"/>
        <dbReference type="ChEBI" id="CHEBI:58273"/>
        <dbReference type="ChEBI" id="CHEBI:59776"/>
        <dbReference type="EC" id="2.2.1.1"/>
    </reaction>
</comment>
<dbReference type="SUPFAM" id="SSF56655">
    <property type="entry name" value="Carbohydrate phosphatase"/>
    <property type="match status" value="1"/>
</dbReference>
<feature type="binding site" evidence="17">
    <location>
        <begin position="115"/>
        <end position="117"/>
    </location>
    <ligand>
        <name>thiamine diphosphate</name>
        <dbReference type="ChEBI" id="CHEBI:58937"/>
    </ligand>
</feature>
<dbReference type="InterPro" id="IPR033247">
    <property type="entry name" value="Transketolase_fam"/>
</dbReference>
<evidence type="ECO:0000256" key="8">
    <source>
        <dbReference type="ARBA" id="ARBA00022679"/>
    </source>
</evidence>
<dbReference type="InterPro" id="IPR005475">
    <property type="entry name" value="Transketolase-like_Pyr-bd"/>
</dbReference>
<dbReference type="GO" id="GO:0005829">
    <property type="term" value="C:cytosol"/>
    <property type="evidence" value="ECO:0007669"/>
    <property type="project" value="TreeGrafter"/>
</dbReference>
<evidence type="ECO:0000313" key="21">
    <source>
        <dbReference type="EMBL" id="KJE77058.1"/>
    </source>
</evidence>
<evidence type="ECO:0000256" key="3">
    <source>
        <dbReference type="ARBA" id="ARBA00001941"/>
    </source>
</evidence>
<dbReference type="PATRIC" id="fig|1121877.4.peg.1302"/>
<evidence type="ECO:0000256" key="9">
    <source>
        <dbReference type="ARBA" id="ARBA00022723"/>
    </source>
</evidence>
<evidence type="ECO:0000259" key="20">
    <source>
        <dbReference type="SMART" id="SM00861"/>
    </source>
</evidence>
<evidence type="ECO:0000256" key="7">
    <source>
        <dbReference type="ARBA" id="ARBA00013152"/>
    </source>
</evidence>
<feature type="site" description="Important for catalytic activity" evidence="19">
    <location>
        <position position="259"/>
    </location>
</feature>
<dbReference type="Pfam" id="PF03320">
    <property type="entry name" value="FBPase_glpX"/>
    <property type="match status" value="1"/>
</dbReference>
<feature type="binding site" evidence="16">
    <location>
        <position position="259"/>
    </location>
    <ligand>
        <name>substrate</name>
    </ligand>
</feature>
<dbReference type="InterPro" id="IPR055152">
    <property type="entry name" value="Transketolase-like_C_2"/>
</dbReference>
<keyword evidence="12 17" id="KW-0786">Thiamine pyrophosphate</keyword>
<feature type="binding site" evidence="16">
    <location>
        <position position="450"/>
    </location>
    <ligand>
        <name>substrate</name>
    </ligand>
</feature>
<comment type="cofactor">
    <cofactor evidence="18">
        <name>Mg(2+)</name>
        <dbReference type="ChEBI" id="CHEBI:18420"/>
    </cofactor>
    <text evidence="18">Binds 1 Mg(2+) ion per subunit. Can also utilize other divalent metal cations, such as Ca(2+), Mn(2+) and Co(2+).</text>
</comment>
<dbReference type="InterPro" id="IPR005478">
    <property type="entry name" value="Transketolase_bac-like"/>
</dbReference>
<comment type="cofactor">
    <cofactor evidence="2">
        <name>Mn(2+)</name>
        <dbReference type="ChEBI" id="CHEBI:29035"/>
    </cofactor>
</comment>
<feature type="domain" description="Transketolase-like pyrimidine-binding" evidence="20">
    <location>
        <begin position="337"/>
        <end position="506"/>
    </location>
</feature>
<evidence type="ECO:0000256" key="13">
    <source>
        <dbReference type="ARBA" id="ARBA00049473"/>
    </source>
</evidence>
<comment type="caution">
    <text evidence="21">The sequence shown here is derived from an EMBL/GenBank/DDBJ whole genome shotgun (WGS) entry which is preliminary data.</text>
</comment>
<evidence type="ECO:0000256" key="14">
    <source>
        <dbReference type="NCBIfam" id="TIGR00232"/>
    </source>
</evidence>
<feature type="binding site" evidence="17">
    <location>
        <position position="183"/>
    </location>
    <ligand>
        <name>thiamine diphosphate</name>
        <dbReference type="ChEBI" id="CHEBI:58937"/>
    </ligand>
</feature>
<evidence type="ECO:0000256" key="15">
    <source>
        <dbReference type="PIRSR" id="PIRSR605478-1"/>
    </source>
</evidence>
<feature type="binding site" evidence="17">
    <location>
        <position position="67"/>
    </location>
    <ligand>
        <name>thiamine diphosphate</name>
        <dbReference type="ChEBI" id="CHEBI:58937"/>
    </ligand>
</feature>
<sequence length="959" mass="102553">MNPLDERCITTVRMLSIDQVETAQSGHPGLPLGLAPVAYTLFARLMNFDPDDPTWPNRDRFILSAGHGSALLYSLLHLFGYELPIEELRRFRQLGSRTPGHPEHGLTPGVETTTGPLGQGFATAVGMAIGEAKLRNAAGDSSINHYTFVLASDGDLMEGISHEAASLAGSLHLGHLIVGYDSNDITIDGPRHDSCTDDPVARFQSYGWQVLSISDTEDIDEIERIYREAMADMEHPSLIIAPTVIGRGSPTKQGTSKAHGAPLGADELAATKAAYGWPTEPTFLVPDEVKTYLAKLIADKQAISRVWRETYLSQPGSTKIQPGKDPLTIPEVTTTPLATRAASAAFLQSVAPELPMLIGGSADLAESTGLNVGLDAITATDFSGSVIRFGIREHAMAAVANGLALYGFTPYVSTFLVFSDYLRPSLRLSALMGLGVIYIFSHDSFAVGEDGPTHQPIEQLEGLRIIPRTNVLRPADTFETFACWKQALAERTKPTVIALTRQPLPQHPTTESIDWLATTGARIVYDDPNTSPEVVLIASGSEVSLAIDAAKILKNEDDIDARVISVPWRERFLAIDPRERDVLAPTGTPRLVLEATVGTGWYQFLSPGDRLYNVNDFGTSAPMADVAAHFGFTSTEVADAALDLVVDSYRLGHPTHLVSDLLRATEAAACATLEEIGLGDKNRADAAAVAAMREELGRLPVSATVIAGEGEKDHAPMLYVGERLGTGSIDIDLAVDPLEGTNFAATGREGAISVIAAAPAGGFKQLPGFYLEKLIVGERAAGVIDISRPLLENVKRVSRRLGLGIGETTVIILDKPRHAEAIADLRHHGVPVIEISDGDVMASLRVLRGDPNAVMLWGIGGTPEGIISAAATLALSGQMQARFAPQSPEEAKTVKARYPEYESLEFDASDLAHAGSVVVATSVTGANPLAPPRAVGDLTELESLWIQEGRLGIIRRLVP</sequence>
<dbReference type="Gene3D" id="3.40.50.970">
    <property type="match status" value="2"/>
</dbReference>
<dbReference type="SUPFAM" id="SSF52922">
    <property type="entry name" value="TK C-terminal domain-like"/>
    <property type="match status" value="1"/>
</dbReference>
<evidence type="ECO:0000256" key="17">
    <source>
        <dbReference type="PIRSR" id="PIRSR605478-3"/>
    </source>
</evidence>
<feature type="binding site" evidence="17">
    <location>
        <position position="154"/>
    </location>
    <ligand>
        <name>thiamine diphosphate</name>
        <dbReference type="ChEBI" id="CHEBI:58937"/>
    </ligand>
</feature>
<dbReference type="STRING" id="1121877.FEAC_11840"/>
<keyword evidence="11 18" id="KW-0460">Magnesium</keyword>
<dbReference type="FunFam" id="3.40.50.970:FF:000045">
    <property type="entry name" value="Transketolase"/>
    <property type="match status" value="1"/>
</dbReference>
<dbReference type="Gene3D" id="3.40.190.90">
    <property type="match status" value="1"/>
</dbReference>
<dbReference type="PANTHER" id="PTHR43522:SF2">
    <property type="entry name" value="TRANSKETOLASE 1-RELATED"/>
    <property type="match status" value="1"/>
</dbReference>
<evidence type="ECO:0000256" key="1">
    <source>
        <dbReference type="ARBA" id="ARBA00001913"/>
    </source>
</evidence>
<keyword evidence="22" id="KW-1185">Reference proteome</keyword>
<dbReference type="PANTHER" id="PTHR43522">
    <property type="entry name" value="TRANSKETOLASE"/>
    <property type="match status" value="1"/>
</dbReference>
<dbReference type="eggNOG" id="COG0021">
    <property type="taxonomic scope" value="Bacteria"/>
</dbReference>
<keyword evidence="10" id="KW-0106">Calcium</keyword>
<evidence type="ECO:0000256" key="10">
    <source>
        <dbReference type="ARBA" id="ARBA00022837"/>
    </source>
</evidence>
<dbReference type="InterPro" id="IPR004464">
    <property type="entry name" value="FBPase_class-2/SBPase"/>
</dbReference>
<dbReference type="OrthoDB" id="8732661at2"/>
<feature type="binding site" evidence="16">
    <location>
        <position position="27"/>
    </location>
    <ligand>
        <name>substrate</name>
    </ligand>
</feature>
<name>A0A0D8FUT9_9ACTN</name>
<evidence type="ECO:0000256" key="11">
    <source>
        <dbReference type="ARBA" id="ARBA00022842"/>
    </source>
</evidence>
<dbReference type="NCBIfam" id="TIGR00232">
    <property type="entry name" value="tktlase_bact"/>
    <property type="match status" value="1"/>
</dbReference>
<dbReference type="PROSITE" id="PS00801">
    <property type="entry name" value="TRANSKETOLASE_1"/>
    <property type="match status" value="1"/>
</dbReference>
<dbReference type="InterPro" id="IPR009014">
    <property type="entry name" value="Transketo_C/PFOR_II"/>
</dbReference>
<dbReference type="Pfam" id="PF22613">
    <property type="entry name" value="Transketolase_C_1"/>
    <property type="match status" value="1"/>
</dbReference>
<feature type="binding site" evidence="16">
    <location>
        <position position="501"/>
    </location>
    <ligand>
        <name>substrate</name>
    </ligand>
</feature>
<feature type="binding site" evidence="17">
    <location>
        <position position="259"/>
    </location>
    <ligand>
        <name>thiamine diphosphate</name>
        <dbReference type="ChEBI" id="CHEBI:58937"/>
    </ligand>
</feature>